<dbReference type="EMBL" id="JAKMXF010000177">
    <property type="protein sequence ID" value="KAI6655738.1"/>
    <property type="molecule type" value="Genomic_DNA"/>
</dbReference>
<organism evidence="5 6">
    <name type="scientific">Oopsacas minuta</name>
    <dbReference type="NCBI Taxonomy" id="111878"/>
    <lineage>
        <taxon>Eukaryota</taxon>
        <taxon>Metazoa</taxon>
        <taxon>Porifera</taxon>
        <taxon>Hexactinellida</taxon>
        <taxon>Hexasterophora</taxon>
        <taxon>Lyssacinosida</taxon>
        <taxon>Leucopsacidae</taxon>
        <taxon>Oopsacas</taxon>
    </lineage>
</organism>
<evidence type="ECO:0000313" key="5">
    <source>
        <dbReference type="EMBL" id="KAI6655738.1"/>
    </source>
</evidence>
<evidence type="ECO:0000256" key="3">
    <source>
        <dbReference type="ARBA" id="ARBA00023163"/>
    </source>
</evidence>
<keyword evidence="2" id="KW-0238">DNA-binding</keyword>
<protein>
    <recommendedName>
        <fullName evidence="4">Basic leucine zipper domain-containing protein</fullName>
    </recommendedName>
</protein>
<comment type="caution">
    <text evidence="5">The sequence shown here is derived from an EMBL/GenBank/DDBJ whole genome shotgun (WGS) entry which is preliminary data.</text>
</comment>
<reference evidence="5 6" key="1">
    <citation type="journal article" date="2023" name="BMC Biol.">
        <title>The compact genome of the sponge Oopsacas minuta (Hexactinellida) is lacking key metazoan core genes.</title>
        <authorList>
            <person name="Santini S."/>
            <person name="Schenkelaars Q."/>
            <person name="Jourda C."/>
            <person name="Duchesne M."/>
            <person name="Belahbib H."/>
            <person name="Rocher C."/>
            <person name="Selva M."/>
            <person name="Riesgo A."/>
            <person name="Vervoort M."/>
            <person name="Leys S.P."/>
            <person name="Kodjabachian L."/>
            <person name="Le Bivic A."/>
            <person name="Borchiellini C."/>
            <person name="Claverie J.M."/>
            <person name="Renard E."/>
        </authorList>
    </citation>
    <scope>NUCLEOTIDE SEQUENCE [LARGE SCALE GENOMIC DNA]</scope>
    <source>
        <strain evidence="5">SPO-2</strain>
    </source>
</reference>
<dbReference type="AlphaFoldDB" id="A0AAV7K3B3"/>
<dbReference type="Pfam" id="PF03131">
    <property type="entry name" value="bZIP_Maf"/>
    <property type="match status" value="1"/>
</dbReference>
<dbReference type="Proteomes" id="UP001165289">
    <property type="component" value="Unassembled WGS sequence"/>
</dbReference>
<keyword evidence="6" id="KW-1185">Reference proteome</keyword>
<dbReference type="InterPro" id="IPR004826">
    <property type="entry name" value="bZIP_Maf"/>
</dbReference>
<evidence type="ECO:0000313" key="6">
    <source>
        <dbReference type="Proteomes" id="UP001165289"/>
    </source>
</evidence>
<evidence type="ECO:0000256" key="1">
    <source>
        <dbReference type="ARBA" id="ARBA00023015"/>
    </source>
</evidence>
<gene>
    <name evidence="5" type="ORF">LOD99_1880</name>
</gene>
<sequence length="105" mass="12671">MQLESYPSETENLPEFVRYFSESQLREMTHKELINKVSKLNLLHELKLIKLARRKYKSRLYSRKSRMKLIKRNSLLISKKNYLKTIKASLESEIKLLKSYQDNYS</sequence>
<evidence type="ECO:0000259" key="4">
    <source>
        <dbReference type="Pfam" id="PF03131"/>
    </source>
</evidence>
<accession>A0AAV7K3B3</accession>
<keyword evidence="1" id="KW-0805">Transcription regulation</keyword>
<dbReference type="GO" id="GO:0003677">
    <property type="term" value="F:DNA binding"/>
    <property type="evidence" value="ECO:0007669"/>
    <property type="project" value="UniProtKB-KW"/>
</dbReference>
<name>A0AAV7K3B3_9METZ</name>
<keyword evidence="3" id="KW-0804">Transcription</keyword>
<proteinExistence type="predicted"/>
<evidence type="ECO:0000256" key="2">
    <source>
        <dbReference type="ARBA" id="ARBA00023125"/>
    </source>
</evidence>
<feature type="domain" description="Basic leucine zipper" evidence="4">
    <location>
        <begin position="20"/>
        <end position="104"/>
    </location>
</feature>
<dbReference type="GO" id="GO:0006355">
    <property type="term" value="P:regulation of DNA-templated transcription"/>
    <property type="evidence" value="ECO:0007669"/>
    <property type="project" value="InterPro"/>
</dbReference>